<dbReference type="InterPro" id="IPR043714">
    <property type="entry name" value="DUF5655"/>
</dbReference>
<dbReference type="Proteomes" id="UP000595046">
    <property type="component" value="Chromosome"/>
</dbReference>
<reference evidence="3" key="1">
    <citation type="submission" date="2020-02" db="EMBL/GenBank/DDBJ databases">
        <title>Streptomyces sp. ASO4wet.</title>
        <authorList>
            <person name="Risdian C."/>
            <person name="Landwehr W."/>
            <person name="Schupp P."/>
            <person name="Wink J."/>
        </authorList>
    </citation>
    <scope>NUCLEOTIDE SEQUENCE [LARGE SCALE GENOMIC DNA]</scope>
    <source>
        <strain evidence="3">ASO4wet</strain>
    </source>
</reference>
<dbReference type="Gene3D" id="3.40.1350.10">
    <property type="match status" value="1"/>
</dbReference>
<keyword evidence="3" id="KW-1185">Reference proteome</keyword>
<dbReference type="RefSeq" id="WP_197348709.1">
    <property type="nucleotide sequence ID" value="NZ_CP048882.1"/>
</dbReference>
<protein>
    <submittedName>
        <fullName evidence="2">Transporter</fullName>
    </submittedName>
</protein>
<dbReference type="KEGG" id="sbat:G4Z16_01060"/>
<proteinExistence type="predicted"/>
<organism evidence="2 3">
    <name type="scientific">Streptomyces bathyalis</name>
    <dbReference type="NCBI Taxonomy" id="2710756"/>
    <lineage>
        <taxon>Bacteria</taxon>
        <taxon>Bacillati</taxon>
        <taxon>Actinomycetota</taxon>
        <taxon>Actinomycetes</taxon>
        <taxon>Kitasatosporales</taxon>
        <taxon>Streptomycetaceae</taxon>
        <taxon>Streptomyces</taxon>
    </lineage>
</organism>
<evidence type="ECO:0000313" key="3">
    <source>
        <dbReference type="Proteomes" id="UP000595046"/>
    </source>
</evidence>
<dbReference type="Pfam" id="PF18899">
    <property type="entry name" value="DUF5655"/>
    <property type="match status" value="1"/>
</dbReference>
<sequence length="296" mass="32158">MTGLKLFTVNDGVAEVSSRLAVRERELHQLVGANLETMLGVRFLASEYSTGPVHGGRIDTLGLDESGAPVVVEYKRGVDAGVINQGLYYLSWLVDHKAEFEALVAGRLGLAEAGQVLWSAPRLICVAAGFSRYDVHAVREHRHSIDLVSYRFLGSDHFALETVASVGRQAAPPRAAAAPGASGEGQGRPAVSSLAELREAVGEVLAGLGDDVKRIENQTYRAYRRTQHFACVCPPQETKLLVYLKANPKKVDLIPDFTRDVTGRGHHGTGNLEVALRTERDLERAGDLFRLSYDVS</sequence>
<dbReference type="InterPro" id="IPR011856">
    <property type="entry name" value="tRNA_endonuc-like_dom_sf"/>
</dbReference>
<dbReference type="EMBL" id="CP048882">
    <property type="protein sequence ID" value="QPP05207.1"/>
    <property type="molecule type" value="Genomic_DNA"/>
</dbReference>
<gene>
    <name evidence="2" type="ORF">G4Z16_01060</name>
</gene>
<feature type="domain" description="DUF5655" evidence="1">
    <location>
        <begin position="193"/>
        <end position="295"/>
    </location>
</feature>
<dbReference type="GO" id="GO:0003676">
    <property type="term" value="F:nucleic acid binding"/>
    <property type="evidence" value="ECO:0007669"/>
    <property type="project" value="InterPro"/>
</dbReference>
<evidence type="ECO:0000313" key="2">
    <source>
        <dbReference type="EMBL" id="QPP05207.1"/>
    </source>
</evidence>
<dbReference type="AlphaFoldDB" id="A0A7T1T2K0"/>
<accession>A0A7T1T2K0</accession>
<name>A0A7T1T2K0_9ACTN</name>
<evidence type="ECO:0000259" key="1">
    <source>
        <dbReference type="Pfam" id="PF18899"/>
    </source>
</evidence>